<protein>
    <recommendedName>
        <fullName evidence="4">Lipoprotein</fullName>
    </recommendedName>
</protein>
<name>A0ABU4K8J0_9ACTN</name>
<accession>A0ABU4K8J0</accession>
<gene>
    <name evidence="2" type="ORF">R2363_18030</name>
</gene>
<evidence type="ECO:0000313" key="2">
    <source>
        <dbReference type="EMBL" id="MDX2294065.1"/>
    </source>
</evidence>
<feature type="signal peptide" evidence="1">
    <location>
        <begin position="1"/>
        <end position="27"/>
    </location>
</feature>
<keyword evidence="3" id="KW-1185">Reference proteome</keyword>
<keyword evidence="1" id="KW-0732">Signal</keyword>
<reference evidence="2 3" key="1">
    <citation type="submission" date="2023-10" db="EMBL/GenBank/DDBJ databases">
        <authorList>
            <person name="Wang X.X."/>
        </authorList>
    </citation>
    <scope>NUCLEOTIDE SEQUENCE [LARGE SCALE GENOMIC DNA]</scope>
    <source>
        <strain evidence="2 3">NBRC 12816</strain>
    </source>
</reference>
<feature type="chain" id="PRO_5046983752" description="Lipoprotein" evidence="1">
    <location>
        <begin position="28"/>
        <end position="139"/>
    </location>
</feature>
<dbReference type="RefSeq" id="WP_319010388.1">
    <property type="nucleotide sequence ID" value="NZ_JAWJZF010000377.1"/>
</dbReference>
<organism evidence="2 3">
    <name type="scientific">Streptomyces roseolus</name>
    <dbReference type="NCBI Taxonomy" id="67358"/>
    <lineage>
        <taxon>Bacteria</taxon>
        <taxon>Bacillati</taxon>
        <taxon>Actinomycetota</taxon>
        <taxon>Actinomycetes</taxon>
        <taxon>Kitasatosporales</taxon>
        <taxon>Streptomycetaceae</taxon>
        <taxon>Streptomyces</taxon>
    </lineage>
</organism>
<proteinExistence type="predicted"/>
<dbReference type="EMBL" id="JAWJZF010000377">
    <property type="protein sequence ID" value="MDX2294065.1"/>
    <property type="molecule type" value="Genomic_DNA"/>
</dbReference>
<dbReference type="Proteomes" id="UP001278571">
    <property type="component" value="Unassembled WGS sequence"/>
</dbReference>
<evidence type="ECO:0000313" key="3">
    <source>
        <dbReference type="Proteomes" id="UP001278571"/>
    </source>
</evidence>
<sequence>MTGTTTVRRVSGALLAVLLLGGCGAPAAREDGATDAGRRFAAALSAGDYRTGCGLLAPETREQVEGDGRTPCPVGLREAGLPTAGLARGVDVYGREALLRMTGDTLFLSQFDAGWRVTAAGCEEPGSEDEPYRCSVKGG</sequence>
<comment type="caution">
    <text evidence="2">The sequence shown here is derived from an EMBL/GenBank/DDBJ whole genome shotgun (WGS) entry which is preliminary data.</text>
</comment>
<evidence type="ECO:0008006" key="4">
    <source>
        <dbReference type="Google" id="ProtNLM"/>
    </source>
</evidence>
<evidence type="ECO:0000256" key="1">
    <source>
        <dbReference type="SAM" id="SignalP"/>
    </source>
</evidence>